<reference evidence="2 3" key="1">
    <citation type="journal article" date="2019" name="Sci. Rep.">
        <title>Orb-weaving spider Araneus ventricosus genome elucidates the spidroin gene catalogue.</title>
        <authorList>
            <person name="Kono N."/>
            <person name="Nakamura H."/>
            <person name="Ohtoshi R."/>
            <person name="Moran D.A.P."/>
            <person name="Shinohara A."/>
            <person name="Yoshida Y."/>
            <person name="Fujiwara M."/>
            <person name="Mori M."/>
            <person name="Tomita M."/>
            <person name="Arakawa K."/>
        </authorList>
    </citation>
    <scope>NUCLEOTIDE SEQUENCE [LARGE SCALE GENOMIC DNA]</scope>
</reference>
<keyword evidence="3" id="KW-1185">Reference proteome</keyword>
<gene>
    <name evidence="2" type="ORF">AVEN_87997_1</name>
</gene>
<dbReference type="Proteomes" id="UP000499080">
    <property type="component" value="Unassembled WGS sequence"/>
</dbReference>
<organism evidence="2 3">
    <name type="scientific">Araneus ventricosus</name>
    <name type="common">Orbweaver spider</name>
    <name type="synonym">Epeira ventricosa</name>
    <dbReference type="NCBI Taxonomy" id="182803"/>
    <lineage>
        <taxon>Eukaryota</taxon>
        <taxon>Metazoa</taxon>
        <taxon>Ecdysozoa</taxon>
        <taxon>Arthropoda</taxon>
        <taxon>Chelicerata</taxon>
        <taxon>Arachnida</taxon>
        <taxon>Araneae</taxon>
        <taxon>Araneomorphae</taxon>
        <taxon>Entelegynae</taxon>
        <taxon>Araneoidea</taxon>
        <taxon>Araneidae</taxon>
        <taxon>Araneus</taxon>
    </lineage>
</organism>
<accession>A0A4Y2FXP4</accession>
<sequence length="138" mass="15675">MPRPAENATCSKINVIITSISSKANGKRHYELEKKWRPALKSEIMTPFKAFLEENESDKKKRQELFKKSGNGSERAIMKQRGEEKKKQDVKKGLAFCYSHKQLLSNSAQPKVSVEGATVIICQGCENSYHENWIQCGL</sequence>
<dbReference type="AlphaFoldDB" id="A0A4Y2FXP4"/>
<evidence type="ECO:0000313" key="3">
    <source>
        <dbReference type="Proteomes" id="UP000499080"/>
    </source>
</evidence>
<feature type="region of interest" description="Disordered" evidence="1">
    <location>
        <begin position="56"/>
        <end position="87"/>
    </location>
</feature>
<dbReference type="EMBL" id="BGPR01001131">
    <property type="protein sequence ID" value="GBM46302.1"/>
    <property type="molecule type" value="Genomic_DNA"/>
</dbReference>
<comment type="caution">
    <text evidence="2">The sequence shown here is derived from an EMBL/GenBank/DDBJ whole genome shotgun (WGS) entry which is preliminary data.</text>
</comment>
<feature type="compositionally biased region" description="Basic and acidic residues" evidence="1">
    <location>
        <begin position="57"/>
        <end position="67"/>
    </location>
</feature>
<evidence type="ECO:0000256" key="1">
    <source>
        <dbReference type="SAM" id="MobiDB-lite"/>
    </source>
</evidence>
<feature type="compositionally biased region" description="Basic and acidic residues" evidence="1">
    <location>
        <begin position="76"/>
        <end position="87"/>
    </location>
</feature>
<proteinExistence type="predicted"/>
<name>A0A4Y2FXP4_ARAVE</name>
<protein>
    <submittedName>
        <fullName evidence="2">Uncharacterized protein</fullName>
    </submittedName>
</protein>
<evidence type="ECO:0000313" key="2">
    <source>
        <dbReference type="EMBL" id="GBM46302.1"/>
    </source>
</evidence>